<dbReference type="Proteomes" id="UP001249945">
    <property type="component" value="Unassembled WGS sequence"/>
</dbReference>
<dbReference type="EMBL" id="JALRMR010000017">
    <property type="protein sequence ID" value="MDT1975141.1"/>
    <property type="molecule type" value="Genomic_DNA"/>
</dbReference>
<dbReference type="RefSeq" id="WP_311780883.1">
    <property type="nucleotide sequence ID" value="NZ_JALRMR010000017.1"/>
</dbReference>
<dbReference type="InterPro" id="IPR010064">
    <property type="entry name" value="HK97-gp10_tail"/>
</dbReference>
<comment type="caution">
    <text evidence="1">The sequence shown here is derived from an EMBL/GenBank/DDBJ whole genome shotgun (WGS) entry which is preliminary data.</text>
</comment>
<name>A0AAW8RBH7_CARDV</name>
<gene>
    <name evidence="1" type="ORF">MX635_12105</name>
</gene>
<reference evidence="1" key="1">
    <citation type="submission" date="2022-04" db="EMBL/GenBank/DDBJ databases">
        <title>Draft genome sequences of lactic acid bacteria (LAB) strains involved in meat spoilage.</title>
        <authorList>
            <person name="Palevich N."/>
        </authorList>
    </citation>
    <scope>NUCLEOTIDE SEQUENCE</scope>
    <source>
        <strain evidence="1">9-14</strain>
    </source>
</reference>
<sequence>MGKGSVTQKPIKIDISKQVESELEKIGSFTADRIQELSPYRSGEYGQGWTSKVESNGKTVAIYNKGKKASLTHLLELGHRAKDGSTVAPIEHIRIGYNQGKKEYLKSMKNIKLKAGGM</sequence>
<protein>
    <submittedName>
        <fullName evidence="1">HK97 gp10 family phage protein</fullName>
    </submittedName>
</protein>
<organism evidence="1 2">
    <name type="scientific">Carnobacterium divergens</name>
    <name type="common">Lactobacillus divergens</name>
    <dbReference type="NCBI Taxonomy" id="2748"/>
    <lineage>
        <taxon>Bacteria</taxon>
        <taxon>Bacillati</taxon>
        <taxon>Bacillota</taxon>
        <taxon>Bacilli</taxon>
        <taxon>Lactobacillales</taxon>
        <taxon>Carnobacteriaceae</taxon>
        <taxon>Carnobacterium</taxon>
    </lineage>
</organism>
<proteinExistence type="predicted"/>
<evidence type="ECO:0000313" key="2">
    <source>
        <dbReference type="Proteomes" id="UP001249945"/>
    </source>
</evidence>
<accession>A0AAW8RBH7</accession>
<dbReference type="Pfam" id="PF04883">
    <property type="entry name" value="HK97-gp10_like"/>
    <property type="match status" value="1"/>
</dbReference>
<dbReference type="AlphaFoldDB" id="A0AAW8RBH7"/>
<evidence type="ECO:0000313" key="1">
    <source>
        <dbReference type="EMBL" id="MDT1975141.1"/>
    </source>
</evidence>